<protein>
    <submittedName>
        <fullName evidence="2">Hypothetical_protein</fullName>
    </submittedName>
</protein>
<reference evidence="2 3" key="2">
    <citation type="submission" date="2024-07" db="EMBL/GenBank/DDBJ databases">
        <authorList>
            <person name="Akdeniz Z."/>
        </authorList>
    </citation>
    <scope>NUCLEOTIDE SEQUENCE [LARGE SCALE GENOMIC DNA]</scope>
</reference>
<evidence type="ECO:0000313" key="2">
    <source>
        <dbReference type="EMBL" id="CAL5989667.1"/>
    </source>
</evidence>
<dbReference type="EMBL" id="CAXDID020000024">
    <property type="protein sequence ID" value="CAL5989667.1"/>
    <property type="molecule type" value="Genomic_DNA"/>
</dbReference>
<sequence>MFLLLIIAGYFPAQKPEISKYLQTPSKTYTFSQQNWEMLSLKCNPKSNFIYMILYTISIKALRTLNLQYVQYFTQLSIYYDIVNCEGLDQLYLQQIRHHFQTFNLQCSKPVPCIRLLTHT</sequence>
<organism evidence="1">
    <name type="scientific">Hexamita inflata</name>
    <dbReference type="NCBI Taxonomy" id="28002"/>
    <lineage>
        <taxon>Eukaryota</taxon>
        <taxon>Metamonada</taxon>
        <taxon>Diplomonadida</taxon>
        <taxon>Hexamitidae</taxon>
        <taxon>Hexamitinae</taxon>
        <taxon>Hexamita</taxon>
    </lineage>
</organism>
<keyword evidence="3" id="KW-1185">Reference proteome</keyword>
<comment type="caution">
    <text evidence="1">The sequence shown here is derived from an EMBL/GenBank/DDBJ whole genome shotgun (WGS) entry which is preliminary data.</text>
</comment>
<dbReference type="AlphaFoldDB" id="A0AA86NL49"/>
<proteinExistence type="predicted"/>
<dbReference type="Proteomes" id="UP001642409">
    <property type="component" value="Unassembled WGS sequence"/>
</dbReference>
<evidence type="ECO:0000313" key="1">
    <source>
        <dbReference type="EMBL" id="CAI9922207.1"/>
    </source>
</evidence>
<dbReference type="EMBL" id="CATOUU010000248">
    <property type="protein sequence ID" value="CAI9922207.1"/>
    <property type="molecule type" value="Genomic_DNA"/>
</dbReference>
<gene>
    <name evidence="2" type="ORF">HINF_LOCUS10969</name>
    <name evidence="1" type="ORF">HINF_LOCUS9852</name>
</gene>
<evidence type="ECO:0000313" key="3">
    <source>
        <dbReference type="Proteomes" id="UP001642409"/>
    </source>
</evidence>
<accession>A0AA86NL49</accession>
<reference evidence="1" key="1">
    <citation type="submission" date="2023-06" db="EMBL/GenBank/DDBJ databases">
        <authorList>
            <person name="Kurt Z."/>
        </authorList>
    </citation>
    <scope>NUCLEOTIDE SEQUENCE</scope>
</reference>
<name>A0AA86NL49_9EUKA</name>